<reference evidence="1" key="2">
    <citation type="journal article" date="2015" name="Fish Shellfish Immunol.">
        <title>Early steps in the European eel (Anguilla anguilla)-Vibrio vulnificus interaction in the gills: Role of the RtxA13 toxin.</title>
        <authorList>
            <person name="Callol A."/>
            <person name="Pajuelo D."/>
            <person name="Ebbesson L."/>
            <person name="Teles M."/>
            <person name="MacKenzie S."/>
            <person name="Amaro C."/>
        </authorList>
    </citation>
    <scope>NUCLEOTIDE SEQUENCE</scope>
</reference>
<name>A0A0E9X349_ANGAN</name>
<organism evidence="1">
    <name type="scientific">Anguilla anguilla</name>
    <name type="common">European freshwater eel</name>
    <name type="synonym">Muraena anguilla</name>
    <dbReference type="NCBI Taxonomy" id="7936"/>
    <lineage>
        <taxon>Eukaryota</taxon>
        <taxon>Metazoa</taxon>
        <taxon>Chordata</taxon>
        <taxon>Craniata</taxon>
        <taxon>Vertebrata</taxon>
        <taxon>Euteleostomi</taxon>
        <taxon>Actinopterygii</taxon>
        <taxon>Neopterygii</taxon>
        <taxon>Teleostei</taxon>
        <taxon>Anguilliformes</taxon>
        <taxon>Anguillidae</taxon>
        <taxon>Anguilla</taxon>
    </lineage>
</organism>
<dbReference type="EMBL" id="GBXM01012454">
    <property type="protein sequence ID" value="JAH96123.1"/>
    <property type="molecule type" value="Transcribed_RNA"/>
</dbReference>
<proteinExistence type="predicted"/>
<accession>A0A0E9X349</accession>
<sequence length="73" mass="8535">MMGFSVFFHSPAFFPPSENVSLCVCFFLFFSFFSRAGLNWELHVKCVYSGIVGKAFQRCLYPKPSRTRRRRTP</sequence>
<evidence type="ECO:0000313" key="1">
    <source>
        <dbReference type="EMBL" id="JAH96123.1"/>
    </source>
</evidence>
<reference evidence="1" key="1">
    <citation type="submission" date="2014-11" db="EMBL/GenBank/DDBJ databases">
        <authorList>
            <person name="Amaro Gonzalez C."/>
        </authorList>
    </citation>
    <scope>NUCLEOTIDE SEQUENCE</scope>
</reference>
<dbReference type="AlphaFoldDB" id="A0A0E9X349"/>
<protein>
    <submittedName>
        <fullName evidence="1">Uncharacterized protein</fullName>
    </submittedName>
</protein>